<keyword evidence="1" id="KW-0812">Transmembrane</keyword>
<dbReference type="EMBL" id="JAGSNF010000019">
    <property type="protein sequence ID" value="MBR7744237.1"/>
    <property type="molecule type" value="Genomic_DNA"/>
</dbReference>
<feature type="transmembrane region" description="Helical" evidence="1">
    <location>
        <begin position="193"/>
        <end position="212"/>
    </location>
</feature>
<feature type="transmembrane region" description="Helical" evidence="1">
    <location>
        <begin position="108"/>
        <end position="126"/>
    </location>
</feature>
<reference evidence="3" key="1">
    <citation type="submission" date="2021-04" db="EMBL/GenBank/DDBJ databases">
        <title>Phycicoccus avicenniae sp. nov., a novel endophytic actinomycetes isolated from branch of Avicennia mariana.</title>
        <authorList>
            <person name="Tuo L."/>
        </authorList>
    </citation>
    <scope>NUCLEOTIDE SEQUENCE</scope>
    <source>
        <strain evidence="3">BSK3Z-2</strain>
    </source>
</reference>
<feature type="domain" description="DUF1206" evidence="2">
    <location>
        <begin position="25"/>
        <end position="91"/>
    </location>
</feature>
<dbReference type="Proteomes" id="UP000677016">
    <property type="component" value="Unassembled WGS sequence"/>
</dbReference>
<keyword evidence="1" id="KW-0472">Membrane</keyword>
<sequence>MTSADVNRATREANENPVVEYGARAGFAVLGLLHLLIGWIALRVAWGGGGGNADQGGALRSLAGNTGGAVVLWIGVAGFALLALWSITEAVLSRGETSDRLKHVAKGVTYGFFAVSTFRIVALGSGGNSEQQTQDVTQRLMGSPGGQVLVGIVGLVILGIAGYHVYKGWKKKFLEDLQQHPGTWIVRAGRIGYIAKGAALAIVGFFFLIAAWQSDPDDAKGLDGALKSLKDMAFGPYILTVVALGIAAYGVYSIGRARYAKL</sequence>
<dbReference type="Pfam" id="PF06724">
    <property type="entry name" value="DUF1206"/>
    <property type="match status" value="3"/>
</dbReference>
<dbReference type="InterPro" id="IPR009597">
    <property type="entry name" value="DUF1206"/>
</dbReference>
<protein>
    <submittedName>
        <fullName evidence="3">DUF1206 domain-containing protein</fullName>
    </submittedName>
</protein>
<evidence type="ECO:0000313" key="4">
    <source>
        <dbReference type="Proteomes" id="UP000677016"/>
    </source>
</evidence>
<feature type="transmembrane region" description="Helical" evidence="1">
    <location>
        <begin position="146"/>
        <end position="166"/>
    </location>
</feature>
<organism evidence="3 4">
    <name type="scientific">Phycicoccus avicenniae</name>
    <dbReference type="NCBI Taxonomy" id="2828860"/>
    <lineage>
        <taxon>Bacteria</taxon>
        <taxon>Bacillati</taxon>
        <taxon>Actinomycetota</taxon>
        <taxon>Actinomycetes</taxon>
        <taxon>Micrococcales</taxon>
        <taxon>Intrasporangiaceae</taxon>
        <taxon>Phycicoccus</taxon>
    </lineage>
</organism>
<comment type="caution">
    <text evidence="3">The sequence shown here is derived from an EMBL/GenBank/DDBJ whole genome shotgun (WGS) entry which is preliminary data.</text>
</comment>
<feature type="transmembrane region" description="Helical" evidence="1">
    <location>
        <begin position="232"/>
        <end position="252"/>
    </location>
</feature>
<evidence type="ECO:0000259" key="2">
    <source>
        <dbReference type="Pfam" id="PF06724"/>
    </source>
</evidence>
<keyword evidence="1" id="KW-1133">Transmembrane helix</keyword>
<keyword evidence="4" id="KW-1185">Reference proteome</keyword>
<evidence type="ECO:0000256" key="1">
    <source>
        <dbReference type="SAM" id="Phobius"/>
    </source>
</evidence>
<dbReference type="AlphaFoldDB" id="A0A941DDB8"/>
<feature type="domain" description="DUF1206" evidence="2">
    <location>
        <begin position="191"/>
        <end position="259"/>
    </location>
</feature>
<feature type="domain" description="DUF1206" evidence="2">
    <location>
        <begin position="102"/>
        <end position="170"/>
    </location>
</feature>
<name>A0A941DDB8_9MICO</name>
<feature type="transmembrane region" description="Helical" evidence="1">
    <location>
        <begin position="21"/>
        <end position="42"/>
    </location>
</feature>
<dbReference type="RefSeq" id="WP_211603742.1">
    <property type="nucleotide sequence ID" value="NZ_JAGSNF010000019.1"/>
</dbReference>
<feature type="transmembrane region" description="Helical" evidence="1">
    <location>
        <begin position="62"/>
        <end position="87"/>
    </location>
</feature>
<gene>
    <name evidence="3" type="ORF">KC207_13160</name>
</gene>
<evidence type="ECO:0000313" key="3">
    <source>
        <dbReference type="EMBL" id="MBR7744237.1"/>
    </source>
</evidence>
<proteinExistence type="predicted"/>
<accession>A0A941DDB8</accession>